<dbReference type="SUPFAM" id="SSF46785">
    <property type="entry name" value="Winged helix' DNA-binding domain"/>
    <property type="match status" value="1"/>
</dbReference>
<dbReference type="InterPro" id="IPR051815">
    <property type="entry name" value="Molybdate_resp_trans_reg"/>
</dbReference>
<dbReference type="EMBL" id="JALIDZ010000003">
    <property type="protein sequence ID" value="MCT8971557.1"/>
    <property type="molecule type" value="Genomic_DNA"/>
</dbReference>
<reference evidence="2 3" key="1">
    <citation type="submission" date="2022-04" db="EMBL/GenBank/DDBJ databases">
        <authorList>
            <person name="Ye Y.-Q."/>
            <person name="Du Z.-J."/>
        </authorList>
    </citation>
    <scope>NUCLEOTIDE SEQUENCE [LARGE SCALE GENOMIC DNA]</scope>
    <source>
        <strain evidence="2 3">A6E488</strain>
    </source>
</reference>
<dbReference type="Proteomes" id="UP001320898">
    <property type="component" value="Unassembled WGS sequence"/>
</dbReference>
<keyword evidence="3" id="KW-1185">Reference proteome</keyword>
<name>A0AAW5QWP8_9HYPH</name>
<dbReference type="InterPro" id="IPR036388">
    <property type="entry name" value="WH-like_DNA-bd_sf"/>
</dbReference>
<feature type="domain" description="HTH lysR-type" evidence="1">
    <location>
        <begin position="29"/>
        <end position="88"/>
    </location>
</feature>
<dbReference type="Pfam" id="PF00126">
    <property type="entry name" value="HTH_1"/>
    <property type="match status" value="1"/>
</dbReference>
<comment type="caution">
    <text evidence="2">The sequence shown here is derived from an EMBL/GenBank/DDBJ whole genome shotgun (WGS) entry which is preliminary data.</text>
</comment>
<organism evidence="2 3">
    <name type="scientific">Microbaculum marinisediminis</name>
    <dbReference type="NCBI Taxonomy" id="2931392"/>
    <lineage>
        <taxon>Bacteria</taxon>
        <taxon>Pseudomonadati</taxon>
        <taxon>Pseudomonadota</taxon>
        <taxon>Alphaproteobacteria</taxon>
        <taxon>Hyphomicrobiales</taxon>
        <taxon>Tepidamorphaceae</taxon>
        <taxon>Microbaculum</taxon>
    </lineage>
</organism>
<dbReference type="PANTHER" id="PTHR30432:SF1">
    <property type="entry name" value="DNA-BINDING TRANSCRIPTIONAL DUAL REGULATOR MODE"/>
    <property type="match status" value="1"/>
</dbReference>
<evidence type="ECO:0000259" key="1">
    <source>
        <dbReference type="Pfam" id="PF00126"/>
    </source>
</evidence>
<dbReference type="InterPro" id="IPR036390">
    <property type="entry name" value="WH_DNA-bd_sf"/>
</dbReference>
<dbReference type="InterPro" id="IPR000847">
    <property type="entry name" value="LysR_HTH_N"/>
</dbReference>
<sequence length="121" mass="12561">MKAGNKKTGVRLRVVLVPGVALGPGKADLLEAIAETGSISAAGRRMTMSYKRAWSLVNEMNGWFAGPLVETGKGGAGGGGAQLTALGERVREAYRRMEQAASAAVEADIAALRAEISDMSK</sequence>
<dbReference type="PANTHER" id="PTHR30432">
    <property type="entry name" value="TRANSCRIPTIONAL REGULATOR MODE"/>
    <property type="match status" value="1"/>
</dbReference>
<proteinExistence type="predicted"/>
<dbReference type="AlphaFoldDB" id="A0AAW5QWP8"/>
<dbReference type="GO" id="GO:0003700">
    <property type="term" value="F:DNA-binding transcription factor activity"/>
    <property type="evidence" value="ECO:0007669"/>
    <property type="project" value="InterPro"/>
</dbReference>
<dbReference type="RefSeq" id="WP_261615135.1">
    <property type="nucleotide sequence ID" value="NZ_JALIDZ010000003.1"/>
</dbReference>
<accession>A0AAW5QWP8</accession>
<dbReference type="Gene3D" id="1.10.10.10">
    <property type="entry name" value="Winged helix-like DNA-binding domain superfamily/Winged helix DNA-binding domain"/>
    <property type="match status" value="1"/>
</dbReference>
<evidence type="ECO:0000313" key="2">
    <source>
        <dbReference type="EMBL" id="MCT8971557.1"/>
    </source>
</evidence>
<evidence type="ECO:0000313" key="3">
    <source>
        <dbReference type="Proteomes" id="UP001320898"/>
    </source>
</evidence>
<gene>
    <name evidence="2" type="ORF">MUB46_06800</name>
</gene>
<protein>
    <submittedName>
        <fullName evidence="2">LysR family transcriptional regulator</fullName>
    </submittedName>
</protein>